<dbReference type="Gene3D" id="2.30.42.10">
    <property type="match status" value="2"/>
</dbReference>
<dbReference type="SMART" id="SM00228">
    <property type="entry name" value="PDZ"/>
    <property type="match status" value="2"/>
</dbReference>
<evidence type="ECO:0000313" key="5">
    <source>
        <dbReference type="EMBL" id="GAX60334.1"/>
    </source>
</evidence>
<dbReference type="CDD" id="cd06779">
    <property type="entry name" value="cpPDZ_Deg_HtrA-like"/>
    <property type="match status" value="1"/>
</dbReference>
<dbReference type="PRINTS" id="PR00834">
    <property type="entry name" value="PROTEASES2C"/>
</dbReference>
<dbReference type="InterPro" id="IPR036034">
    <property type="entry name" value="PDZ_sf"/>
</dbReference>
<dbReference type="Pfam" id="PF13180">
    <property type="entry name" value="PDZ_2"/>
    <property type="match status" value="2"/>
</dbReference>
<comment type="similarity">
    <text evidence="1">Belongs to the peptidase S1C family.</text>
</comment>
<dbReference type="InterPro" id="IPR001940">
    <property type="entry name" value="Peptidase_S1C"/>
</dbReference>
<dbReference type="GO" id="GO:0006508">
    <property type="term" value="P:proteolysis"/>
    <property type="evidence" value="ECO:0007669"/>
    <property type="project" value="UniProtKB-KW"/>
</dbReference>
<sequence length="456" mass="49509">MKLTLTDIRSLFSGSLSCFVVIGVLLLTNSFSRESLAEKTLSDTFVSIVKDTKKSVVTIHTTKISEDNTLNRGFRIKGQGTGVIYDKKGFIITNKHVVKNAGEIIIRLHDESEYKAEIVGTDERSDIVVLRIDAENLTPAGFGNSDSLELGEIVLSIGNSFGLGQTVTSGIISAEGTSNLQLTGFEDFIQTDATINPNSYGGPLVNLNGEVVGINTLPPKQTVGYFGISLAIPINVVKKVTEDLIQYGKITRGWLGVTAQPVTRELQKALGLKKNLGALVSDIEPGSAAANAGIKSGDVIIKYDGKKLKNILHLRSLVKGTEINKEVRMTVIRDGVELEFTTTMLESSKTETENKKDLFSNLGVNVQNLTSKLSITLGYEGEEGIVITNVQRGSPAFKAGLTKGDLIVEVQHKPVTSSEELYQAILKIRNEEDILLFIKRPDKASKFIVLKQKKGV</sequence>
<evidence type="ECO:0000256" key="2">
    <source>
        <dbReference type="ARBA" id="ARBA00022670"/>
    </source>
</evidence>
<evidence type="ECO:0000256" key="3">
    <source>
        <dbReference type="ARBA" id="ARBA00022801"/>
    </source>
</evidence>
<dbReference type="PANTHER" id="PTHR22939">
    <property type="entry name" value="SERINE PROTEASE FAMILY S1C HTRA-RELATED"/>
    <property type="match status" value="1"/>
</dbReference>
<organism evidence="5 6">
    <name type="scientific">Candidatus Scalindua japonica</name>
    <dbReference type="NCBI Taxonomy" id="1284222"/>
    <lineage>
        <taxon>Bacteria</taxon>
        <taxon>Pseudomonadati</taxon>
        <taxon>Planctomycetota</taxon>
        <taxon>Candidatus Brocadiia</taxon>
        <taxon>Candidatus Brocadiales</taxon>
        <taxon>Candidatus Scalinduaceae</taxon>
        <taxon>Candidatus Scalindua</taxon>
    </lineage>
</organism>
<dbReference type="PANTHER" id="PTHR22939:SF129">
    <property type="entry name" value="SERINE PROTEASE HTRA2, MITOCHONDRIAL"/>
    <property type="match status" value="1"/>
</dbReference>
<dbReference type="SUPFAM" id="SSF50494">
    <property type="entry name" value="Trypsin-like serine proteases"/>
    <property type="match status" value="1"/>
</dbReference>
<dbReference type="GO" id="GO:0004252">
    <property type="term" value="F:serine-type endopeptidase activity"/>
    <property type="evidence" value="ECO:0007669"/>
    <property type="project" value="InterPro"/>
</dbReference>
<evidence type="ECO:0000259" key="4">
    <source>
        <dbReference type="PROSITE" id="PS50106"/>
    </source>
</evidence>
<comment type="caution">
    <text evidence="5">The sequence shown here is derived from an EMBL/GenBank/DDBJ whole genome shotgun (WGS) entry which is preliminary data.</text>
</comment>
<protein>
    <submittedName>
        <fullName evidence="5">Trypsin-like serine proteases, typically periplasmic</fullName>
    </submittedName>
</protein>
<dbReference type="EMBL" id="BAOS01000010">
    <property type="protein sequence ID" value="GAX60334.1"/>
    <property type="molecule type" value="Genomic_DNA"/>
</dbReference>
<dbReference type="PROSITE" id="PS50106">
    <property type="entry name" value="PDZ"/>
    <property type="match status" value="2"/>
</dbReference>
<keyword evidence="2 5" id="KW-0645">Protease</keyword>
<name>A0A286TWT7_9BACT</name>
<gene>
    <name evidence="5" type="ORF">SCALIN_C10_0094</name>
</gene>
<reference evidence="5 6" key="1">
    <citation type="journal article" date="2017" name="Environ. Microbiol. Rep.">
        <title>Genetic diversity of marine anaerobic ammonium-oxidizing bacteria as revealed by genomic and proteomic analyses of 'Candidatus Scalindua japonica'.</title>
        <authorList>
            <person name="Oshiki M."/>
            <person name="Mizuto K."/>
            <person name="Kimura Z."/>
            <person name="Kindaichi T."/>
            <person name="Satoh H."/>
            <person name="Okabe S."/>
        </authorList>
    </citation>
    <scope>NUCLEOTIDE SEQUENCE [LARGE SCALE GENOMIC DNA]</scope>
    <source>
        <strain evidence="6">husup-a2</strain>
    </source>
</reference>
<feature type="domain" description="PDZ" evidence="4">
    <location>
        <begin position="344"/>
        <end position="453"/>
    </location>
</feature>
<feature type="domain" description="PDZ" evidence="4">
    <location>
        <begin position="244"/>
        <end position="335"/>
    </location>
</feature>
<dbReference type="AlphaFoldDB" id="A0A286TWT7"/>
<dbReference type="RefSeq" id="WP_096893636.1">
    <property type="nucleotide sequence ID" value="NZ_BAOS01000010.1"/>
</dbReference>
<evidence type="ECO:0000256" key="1">
    <source>
        <dbReference type="ARBA" id="ARBA00010541"/>
    </source>
</evidence>
<dbReference type="Proteomes" id="UP000218542">
    <property type="component" value="Unassembled WGS sequence"/>
</dbReference>
<dbReference type="CDD" id="cd10839">
    <property type="entry name" value="cpPDZ1_DegP-like"/>
    <property type="match status" value="1"/>
</dbReference>
<keyword evidence="6" id="KW-1185">Reference proteome</keyword>
<dbReference type="Gene3D" id="2.40.10.120">
    <property type="match status" value="1"/>
</dbReference>
<dbReference type="SUPFAM" id="SSF50156">
    <property type="entry name" value="PDZ domain-like"/>
    <property type="match status" value="2"/>
</dbReference>
<evidence type="ECO:0000313" key="6">
    <source>
        <dbReference type="Proteomes" id="UP000218542"/>
    </source>
</evidence>
<proteinExistence type="inferred from homology"/>
<keyword evidence="3" id="KW-0378">Hydrolase</keyword>
<accession>A0A286TWT7</accession>
<dbReference type="Pfam" id="PF13365">
    <property type="entry name" value="Trypsin_2"/>
    <property type="match status" value="1"/>
</dbReference>
<dbReference type="InterPro" id="IPR001478">
    <property type="entry name" value="PDZ"/>
</dbReference>
<dbReference type="InterPro" id="IPR009003">
    <property type="entry name" value="Peptidase_S1_PA"/>
</dbReference>
<dbReference type="OrthoDB" id="248175at2"/>